<keyword evidence="3" id="KW-1185">Reference proteome</keyword>
<dbReference type="Pfam" id="PF05430">
    <property type="entry name" value="Methyltransf_30"/>
    <property type="match status" value="1"/>
</dbReference>
<dbReference type="NCBIfam" id="NF033855">
    <property type="entry name" value="tRNA_MNMC2"/>
    <property type="match status" value="1"/>
</dbReference>
<dbReference type="InterPro" id="IPR008471">
    <property type="entry name" value="MnmC-like_methylTransf"/>
</dbReference>
<evidence type="ECO:0000259" key="1">
    <source>
        <dbReference type="PROSITE" id="PS51351"/>
    </source>
</evidence>
<dbReference type="PANTHER" id="PTHR39963:SF1">
    <property type="entry name" value="MNMC-LIKE METHYLTRANSFERASE DOMAIN-CONTAINING PROTEIN"/>
    <property type="match status" value="1"/>
</dbReference>
<organism evidence="2 3">
    <name type="scientific">Psychroflexus salinarum</name>
    <dbReference type="NCBI Taxonomy" id="546024"/>
    <lineage>
        <taxon>Bacteria</taxon>
        <taxon>Pseudomonadati</taxon>
        <taxon>Bacteroidota</taxon>
        <taxon>Flavobacteriia</taxon>
        <taxon>Flavobacteriales</taxon>
        <taxon>Flavobacteriaceae</taxon>
        <taxon>Psychroflexus</taxon>
    </lineage>
</organism>
<dbReference type="RefSeq" id="WP_379658655.1">
    <property type="nucleotide sequence ID" value="NZ_JBHTIV010000023.1"/>
</dbReference>
<dbReference type="InterPro" id="IPR047785">
    <property type="entry name" value="tRNA_MNMC2"/>
</dbReference>
<dbReference type="Gene3D" id="3.40.50.150">
    <property type="entry name" value="Vaccinia Virus protein VP39"/>
    <property type="match status" value="1"/>
</dbReference>
<dbReference type="InterPro" id="IPR003166">
    <property type="entry name" value="TFIIE_bsu_DNA-bd"/>
</dbReference>
<reference evidence="3" key="1">
    <citation type="journal article" date="2019" name="Int. J. Syst. Evol. Microbiol.">
        <title>The Global Catalogue of Microorganisms (GCM) 10K type strain sequencing project: providing services to taxonomists for standard genome sequencing and annotation.</title>
        <authorList>
            <consortium name="The Broad Institute Genomics Platform"/>
            <consortium name="The Broad Institute Genome Sequencing Center for Infectious Disease"/>
            <person name="Wu L."/>
            <person name="Ma J."/>
        </authorList>
    </citation>
    <scope>NUCLEOTIDE SEQUENCE [LARGE SCALE GENOMIC DNA]</scope>
    <source>
        <strain evidence="3">CCUG 56752</strain>
    </source>
</reference>
<protein>
    <submittedName>
        <fullName evidence="2">tRNA (5-methylaminomethyl-2-thiouridine)(34)-methyltransferase MnmD</fullName>
    </submittedName>
</protein>
<name>A0ABW3GUN5_9FLAO</name>
<dbReference type="Proteomes" id="UP001597049">
    <property type="component" value="Unassembled WGS sequence"/>
</dbReference>
<dbReference type="SUPFAM" id="SSF53335">
    <property type="entry name" value="S-adenosyl-L-methionine-dependent methyltransferases"/>
    <property type="match status" value="1"/>
</dbReference>
<dbReference type="InterPro" id="IPR029063">
    <property type="entry name" value="SAM-dependent_MTases_sf"/>
</dbReference>
<accession>A0ABW3GUN5</accession>
<dbReference type="PROSITE" id="PS51351">
    <property type="entry name" value="TFIIE_BETA_C"/>
    <property type="match status" value="1"/>
</dbReference>
<evidence type="ECO:0000313" key="3">
    <source>
        <dbReference type="Proteomes" id="UP001597049"/>
    </source>
</evidence>
<comment type="caution">
    <text evidence="2">The sequence shown here is derived from an EMBL/GenBank/DDBJ whole genome shotgun (WGS) entry which is preliminary data.</text>
</comment>
<dbReference type="PANTHER" id="PTHR39963">
    <property type="entry name" value="SLL0983 PROTEIN"/>
    <property type="match status" value="1"/>
</dbReference>
<feature type="domain" description="TFIIE beta" evidence="1">
    <location>
        <begin position="62"/>
        <end position="142"/>
    </location>
</feature>
<gene>
    <name evidence="2" type="primary">mnmD</name>
    <name evidence="2" type="ORF">ACFQ0R_12155</name>
</gene>
<evidence type="ECO:0000313" key="2">
    <source>
        <dbReference type="EMBL" id="MFD0933353.1"/>
    </source>
</evidence>
<dbReference type="EMBL" id="JBHTIV010000023">
    <property type="protein sequence ID" value="MFD0933353.1"/>
    <property type="molecule type" value="Genomic_DNA"/>
</dbReference>
<proteinExistence type="predicted"/>
<sequence length="225" mass="25710">MKRSVVTTCDGSKTIRIEEWDEHYHSTHGAIQESAHVYITAGLDHFLSLNQTESISVLEAGFGTGLNALLTALWSASKNISIEYLGVEAYPISSEEIQALDYHKTIDAENSKEIYEKLHQVQWDEWEQMSNTFRLKKQQQYFSEIELKNVADVVFYDAFGPRVQPELWEESIFKGFYEALKPGGVFVTYCVKGTARRALQSIGFEVDIIEGPPGKRHMMRAFKPY</sequence>